<comment type="caution">
    <text evidence="2">The sequence shown here is derived from an EMBL/GenBank/DDBJ whole genome shotgun (WGS) entry which is preliminary data.</text>
</comment>
<dbReference type="Proteomes" id="UP001149813">
    <property type="component" value="Unassembled WGS sequence"/>
</dbReference>
<dbReference type="PANTHER" id="PTHR31642:SF310">
    <property type="entry name" value="FATTY ALCOHOL:CAFFEOYL-COA ACYLTRANSFERASE"/>
    <property type="match status" value="1"/>
</dbReference>
<evidence type="ECO:0000256" key="1">
    <source>
        <dbReference type="ARBA" id="ARBA00022679"/>
    </source>
</evidence>
<keyword evidence="3" id="KW-1185">Reference proteome</keyword>
<dbReference type="GO" id="GO:0044550">
    <property type="term" value="P:secondary metabolite biosynthetic process"/>
    <property type="evidence" value="ECO:0007669"/>
    <property type="project" value="TreeGrafter"/>
</dbReference>
<protein>
    <recommendedName>
        <fullName evidence="4">Transferase</fullName>
    </recommendedName>
</protein>
<evidence type="ECO:0000313" key="3">
    <source>
        <dbReference type="Proteomes" id="UP001149813"/>
    </source>
</evidence>
<evidence type="ECO:0008006" key="4">
    <source>
        <dbReference type="Google" id="ProtNLM"/>
    </source>
</evidence>
<dbReference type="PANTHER" id="PTHR31642">
    <property type="entry name" value="TRICHOTHECENE 3-O-ACETYLTRANSFERASE"/>
    <property type="match status" value="1"/>
</dbReference>
<name>A0A9W7XU23_9FUNG</name>
<accession>A0A9W7XU23</accession>
<dbReference type="InterPro" id="IPR023213">
    <property type="entry name" value="CAT-like_dom_sf"/>
</dbReference>
<proteinExistence type="predicted"/>
<dbReference type="AlphaFoldDB" id="A0A9W7XU23"/>
<organism evidence="2 3">
    <name type="scientific">Coemansia erecta</name>
    <dbReference type="NCBI Taxonomy" id="147472"/>
    <lineage>
        <taxon>Eukaryota</taxon>
        <taxon>Fungi</taxon>
        <taxon>Fungi incertae sedis</taxon>
        <taxon>Zoopagomycota</taxon>
        <taxon>Kickxellomycotina</taxon>
        <taxon>Kickxellomycetes</taxon>
        <taxon>Kickxellales</taxon>
        <taxon>Kickxellaceae</taxon>
        <taxon>Coemansia</taxon>
    </lineage>
</organism>
<gene>
    <name evidence="2" type="ORF">LPJ53_004588</name>
</gene>
<dbReference type="InterPro" id="IPR050317">
    <property type="entry name" value="Plant_Fungal_Acyltransferase"/>
</dbReference>
<dbReference type="EMBL" id="JANBOJ010000222">
    <property type="protein sequence ID" value="KAJ1720824.1"/>
    <property type="molecule type" value="Genomic_DNA"/>
</dbReference>
<sequence>MDTFVSTVEPQTIQLHPVDTQAAFLNVPYHFFYANGAGKADFMPSDALRTSFYRALEKFPILAGYLHPDGGGRTSVVIDPHDLNMPEYKESTSSLHIDVLRESNYHHSSWPAGLSTAGAITKAGADGRIKLLNVHVVRMINNSGVIIFVNIPHYVVDGTGFFSFVELWGTLCQAERTQDKEMAEIAMARSYCFDRGIIARHLPDDRKPLDADTLDVYTGFNPVADWLAWLSPNTRSQLLDRARLSSDIVSHTFRVSQKPLEALCKQVSRHMPDGQAPTPTHVLAALVSKTVARAHKQCDKQRPRLTLSIGSVFSLFAFALKRPLSLVNGKDKYQSLNLLADMRHPLGLVDQNYMGNGLLPHNAKCPLDVLEKVTTPESLAEATAIVSSIYSNADASLVSSFIDMISARPSCFTRPMVYLATHPKLLAITNETAFKLYKADFGNGLPEWTCTIPSFVANFVGFLPSPPPSTDIVVNITMKKQVMKHILQDEFWRSISQIVY</sequence>
<evidence type="ECO:0000313" key="2">
    <source>
        <dbReference type="EMBL" id="KAJ1720824.1"/>
    </source>
</evidence>
<dbReference type="Pfam" id="PF02458">
    <property type="entry name" value="Transferase"/>
    <property type="match status" value="1"/>
</dbReference>
<dbReference type="GO" id="GO:0016747">
    <property type="term" value="F:acyltransferase activity, transferring groups other than amino-acyl groups"/>
    <property type="evidence" value="ECO:0007669"/>
    <property type="project" value="TreeGrafter"/>
</dbReference>
<dbReference type="Gene3D" id="3.30.559.10">
    <property type="entry name" value="Chloramphenicol acetyltransferase-like domain"/>
    <property type="match status" value="2"/>
</dbReference>
<keyword evidence="1" id="KW-0808">Transferase</keyword>
<dbReference type="OrthoDB" id="1862401at2759"/>
<reference evidence="2" key="1">
    <citation type="submission" date="2022-07" db="EMBL/GenBank/DDBJ databases">
        <title>Phylogenomic reconstructions and comparative analyses of Kickxellomycotina fungi.</title>
        <authorList>
            <person name="Reynolds N.K."/>
            <person name="Stajich J.E."/>
            <person name="Barry K."/>
            <person name="Grigoriev I.V."/>
            <person name="Crous P."/>
            <person name="Smith M.E."/>
        </authorList>
    </citation>
    <scope>NUCLEOTIDE SEQUENCE</scope>
    <source>
        <strain evidence="2">NBRC 32514</strain>
    </source>
</reference>